<organism evidence="1 2">
    <name type="scientific">Bambusicola thoracicus</name>
    <name type="common">Chinese bamboo-partridge</name>
    <name type="synonym">Perdix thoracica</name>
    <dbReference type="NCBI Taxonomy" id="9083"/>
    <lineage>
        <taxon>Eukaryota</taxon>
        <taxon>Metazoa</taxon>
        <taxon>Chordata</taxon>
        <taxon>Craniata</taxon>
        <taxon>Vertebrata</taxon>
        <taxon>Euteleostomi</taxon>
        <taxon>Archelosauria</taxon>
        <taxon>Archosauria</taxon>
        <taxon>Dinosauria</taxon>
        <taxon>Saurischia</taxon>
        <taxon>Theropoda</taxon>
        <taxon>Coelurosauria</taxon>
        <taxon>Aves</taxon>
        <taxon>Neognathae</taxon>
        <taxon>Galloanserae</taxon>
        <taxon>Galliformes</taxon>
        <taxon>Phasianidae</taxon>
        <taxon>Perdicinae</taxon>
        <taxon>Bambusicola</taxon>
    </lineage>
</organism>
<keyword evidence="2" id="KW-1185">Reference proteome</keyword>
<evidence type="ECO:0000313" key="1">
    <source>
        <dbReference type="EMBL" id="POI27315.1"/>
    </source>
</evidence>
<dbReference type="SUPFAM" id="SSF48726">
    <property type="entry name" value="Immunoglobulin"/>
    <property type="match status" value="1"/>
</dbReference>
<evidence type="ECO:0008006" key="3">
    <source>
        <dbReference type="Google" id="ProtNLM"/>
    </source>
</evidence>
<reference evidence="1 2" key="1">
    <citation type="submission" date="2018-01" db="EMBL/GenBank/DDBJ databases">
        <title>Comparison of the Chinese Bamboo Partridge and Red Junglefowl genome sequences highlights the importance of demography in genome evolution.</title>
        <authorList>
            <person name="Tiley G.P."/>
            <person name="Kimball R.T."/>
            <person name="Braun E.L."/>
            <person name="Burleigh J.G."/>
        </authorList>
    </citation>
    <scope>NUCLEOTIDE SEQUENCE [LARGE SCALE GENOMIC DNA]</scope>
    <source>
        <strain evidence="1">RTK389</strain>
        <tissue evidence="1">Blood</tissue>
    </source>
</reference>
<dbReference type="InterPro" id="IPR036179">
    <property type="entry name" value="Ig-like_dom_sf"/>
</dbReference>
<comment type="caution">
    <text evidence="1">The sequence shown here is derived from an EMBL/GenBank/DDBJ whole genome shotgun (WGS) entry which is preliminary data.</text>
</comment>
<dbReference type="Proteomes" id="UP000237246">
    <property type="component" value="Unassembled WGS sequence"/>
</dbReference>
<dbReference type="AlphaFoldDB" id="A0A2P4ST72"/>
<dbReference type="EMBL" id="PPHD01024426">
    <property type="protein sequence ID" value="POI27315.1"/>
    <property type="molecule type" value="Genomic_DNA"/>
</dbReference>
<evidence type="ECO:0000313" key="2">
    <source>
        <dbReference type="Proteomes" id="UP000237246"/>
    </source>
</evidence>
<protein>
    <recommendedName>
        <fullName evidence="3">Ig-like domain-containing protein</fullName>
    </recommendedName>
</protein>
<accession>A0A2P4ST72</accession>
<dbReference type="OrthoDB" id="9360647at2759"/>
<name>A0A2P4ST72_BAMTH</name>
<sequence>MGHSTEPTPVTVVTVVPGDLCHPASSCSDHCQVHPEVQSTTLLFRYLRESVRRKQSRCVRVEQPGNSFLREPWQLLKKEVETVTLIHILLSCSGLTKSSLFFSPVTVSKSQVQWELPAKTSEGSSISITYSLPNIQSSDYIHWYCHLQGQGLAFLMSDLKGSKEVPVPAEWLSVAAQFCPSLQGSATSRAAKLHPD</sequence>
<gene>
    <name evidence="1" type="ORF">CIB84_008936</name>
</gene>
<proteinExistence type="predicted"/>